<dbReference type="EMBL" id="CAFBMR010000035">
    <property type="protein sequence ID" value="CAB4913955.1"/>
    <property type="molecule type" value="Genomic_DNA"/>
</dbReference>
<dbReference type="InterPro" id="IPR036410">
    <property type="entry name" value="HSP_DnaJ_Cys-rich_dom_sf"/>
</dbReference>
<keyword evidence="8" id="KW-0143">Chaperone</keyword>
<dbReference type="Gene3D" id="1.10.287.110">
    <property type="entry name" value="DnaJ domain"/>
    <property type="match status" value="1"/>
</dbReference>
<keyword evidence="5" id="KW-0863">Zinc-finger</keyword>
<dbReference type="NCBIfam" id="NF010871">
    <property type="entry name" value="PRK14278.1"/>
    <property type="match status" value="1"/>
</dbReference>
<dbReference type="CDD" id="cd06257">
    <property type="entry name" value="DnaJ"/>
    <property type="match status" value="1"/>
</dbReference>
<dbReference type="PROSITE" id="PS50076">
    <property type="entry name" value="DNAJ_2"/>
    <property type="match status" value="1"/>
</dbReference>
<keyword evidence="3" id="KW-0479">Metal-binding</keyword>
<dbReference type="HAMAP" id="MF_01152">
    <property type="entry name" value="DnaJ"/>
    <property type="match status" value="1"/>
</dbReference>
<evidence type="ECO:0000256" key="5">
    <source>
        <dbReference type="ARBA" id="ARBA00022771"/>
    </source>
</evidence>
<feature type="region of interest" description="Disordered" evidence="9">
    <location>
        <begin position="347"/>
        <end position="376"/>
    </location>
</feature>
<dbReference type="InterPro" id="IPR001305">
    <property type="entry name" value="HSP_DnaJ_Cys-rich_dom"/>
</dbReference>
<dbReference type="GO" id="GO:0005524">
    <property type="term" value="F:ATP binding"/>
    <property type="evidence" value="ECO:0007669"/>
    <property type="project" value="InterPro"/>
</dbReference>
<gene>
    <name evidence="12" type="ORF">UFOPK3610_00997</name>
</gene>
<dbReference type="GO" id="GO:0031072">
    <property type="term" value="F:heat shock protein binding"/>
    <property type="evidence" value="ECO:0007669"/>
    <property type="project" value="InterPro"/>
</dbReference>
<keyword evidence="7" id="KW-0346">Stress response</keyword>
<dbReference type="Pfam" id="PF01556">
    <property type="entry name" value="DnaJ_C"/>
    <property type="match status" value="1"/>
</dbReference>
<name>A0A6J7HBR2_9ZZZZ</name>
<dbReference type="InterPro" id="IPR002939">
    <property type="entry name" value="DnaJ_C"/>
</dbReference>
<dbReference type="Gene3D" id="2.60.260.20">
    <property type="entry name" value="Urease metallochaperone UreE, N-terminal domain"/>
    <property type="match status" value="2"/>
</dbReference>
<dbReference type="SMART" id="SM00271">
    <property type="entry name" value="DnaJ"/>
    <property type="match status" value="1"/>
</dbReference>
<dbReference type="Gene3D" id="2.10.230.10">
    <property type="entry name" value="Heat shock protein DnaJ, cysteine-rich domain"/>
    <property type="match status" value="1"/>
</dbReference>
<evidence type="ECO:0000313" key="12">
    <source>
        <dbReference type="EMBL" id="CAB4913955.1"/>
    </source>
</evidence>
<protein>
    <submittedName>
        <fullName evidence="12">Unannotated protein</fullName>
    </submittedName>
</protein>
<dbReference type="PANTHER" id="PTHR43096">
    <property type="entry name" value="DNAJ HOMOLOG 1, MITOCHONDRIAL-RELATED"/>
    <property type="match status" value="1"/>
</dbReference>
<dbReference type="SUPFAM" id="SSF46565">
    <property type="entry name" value="Chaperone J-domain"/>
    <property type="match status" value="1"/>
</dbReference>
<dbReference type="Pfam" id="PF00684">
    <property type="entry name" value="DnaJ_CXXCXGXG"/>
    <property type="match status" value="1"/>
</dbReference>
<evidence type="ECO:0000256" key="2">
    <source>
        <dbReference type="ARBA" id="ARBA00022705"/>
    </source>
</evidence>
<evidence type="ECO:0000259" key="10">
    <source>
        <dbReference type="PROSITE" id="PS50076"/>
    </source>
</evidence>
<dbReference type="InterPro" id="IPR008971">
    <property type="entry name" value="HSP40/DnaJ_pept-bd"/>
</dbReference>
<dbReference type="GO" id="GO:0009408">
    <property type="term" value="P:response to heat"/>
    <property type="evidence" value="ECO:0007669"/>
    <property type="project" value="InterPro"/>
</dbReference>
<dbReference type="AlphaFoldDB" id="A0A6J7HBR2"/>
<dbReference type="SUPFAM" id="SSF57938">
    <property type="entry name" value="DnaJ/Hsp40 cysteine-rich domain"/>
    <property type="match status" value="1"/>
</dbReference>
<dbReference type="NCBIfam" id="NF008035">
    <property type="entry name" value="PRK10767.1"/>
    <property type="match status" value="1"/>
</dbReference>
<evidence type="ECO:0000256" key="9">
    <source>
        <dbReference type="SAM" id="MobiDB-lite"/>
    </source>
</evidence>
<keyword evidence="6" id="KW-0862">Zinc</keyword>
<evidence type="ECO:0000256" key="6">
    <source>
        <dbReference type="ARBA" id="ARBA00022833"/>
    </source>
</evidence>
<dbReference type="SUPFAM" id="SSF49493">
    <property type="entry name" value="HSP40/DnaJ peptide-binding domain"/>
    <property type="match status" value="2"/>
</dbReference>
<dbReference type="PROSITE" id="PS00636">
    <property type="entry name" value="DNAJ_1"/>
    <property type="match status" value="1"/>
</dbReference>
<dbReference type="FunFam" id="2.60.260.20:FF:000005">
    <property type="entry name" value="Chaperone protein dnaJ 1, mitochondrial"/>
    <property type="match status" value="1"/>
</dbReference>
<evidence type="ECO:0000256" key="1">
    <source>
        <dbReference type="ARBA" id="ARBA00022490"/>
    </source>
</evidence>
<evidence type="ECO:0000259" key="11">
    <source>
        <dbReference type="PROSITE" id="PS51188"/>
    </source>
</evidence>
<keyword evidence="1" id="KW-0963">Cytoplasm</keyword>
<dbReference type="Pfam" id="PF00226">
    <property type="entry name" value="DnaJ"/>
    <property type="match status" value="1"/>
</dbReference>
<feature type="compositionally biased region" description="Polar residues" evidence="9">
    <location>
        <begin position="352"/>
        <end position="364"/>
    </location>
</feature>
<feature type="domain" description="J" evidence="10">
    <location>
        <begin position="4"/>
        <end position="68"/>
    </location>
</feature>
<evidence type="ECO:0000256" key="8">
    <source>
        <dbReference type="ARBA" id="ARBA00023186"/>
    </source>
</evidence>
<organism evidence="12">
    <name type="scientific">freshwater metagenome</name>
    <dbReference type="NCBI Taxonomy" id="449393"/>
    <lineage>
        <taxon>unclassified sequences</taxon>
        <taxon>metagenomes</taxon>
        <taxon>ecological metagenomes</taxon>
    </lineage>
</organism>
<dbReference type="PROSITE" id="PS51188">
    <property type="entry name" value="ZF_CR"/>
    <property type="match status" value="1"/>
</dbReference>
<evidence type="ECO:0000256" key="3">
    <source>
        <dbReference type="ARBA" id="ARBA00022723"/>
    </source>
</evidence>
<keyword evidence="2" id="KW-0235">DNA replication</keyword>
<sequence length="376" mass="40449">MANDYYALLGVARNATPEEIKRAYRQLARELHPDVNPDPAAQERFKSVTAAYEVLSDPEKRQMFDLGHDPLRSGGGGGGQSAGFDFSDIMDAFFGGGQTRGPRPRMSRGQDALIRMQMQFRDAVFGTTRDIQVETAVTCSVCTGAGTAAGSSVETCPMCRGNGEIQSVQRSFLGQVMTSRPCPQCRGFGTNIPHPCPECVGDGRVRTRKSLTVKIPAGVDTGTRIQLTGQGEVGSGGGPAADIYIELVVQDDPVFERRGDDLHRTLVVPMTAAALGASIDLETLDGSEPFEVRAGTQPGQVFTIRGKGVPHLRGHGRGDLHIHLDVRTPIRLDARQEELLRELAAIRDEENPSGQGDATDSNGGLFSRLRDAFSGR</sequence>
<feature type="domain" description="CR-type" evidence="11">
    <location>
        <begin position="126"/>
        <end position="208"/>
    </location>
</feature>
<dbReference type="FunFam" id="2.10.230.10:FF:000002">
    <property type="entry name" value="Molecular chaperone DnaJ"/>
    <property type="match status" value="1"/>
</dbReference>
<dbReference type="PRINTS" id="PR00625">
    <property type="entry name" value="JDOMAIN"/>
</dbReference>
<dbReference type="CDD" id="cd10747">
    <property type="entry name" value="DnaJ_C"/>
    <property type="match status" value="1"/>
</dbReference>
<dbReference type="GO" id="GO:0006260">
    <property type="term" value="P:DNA replication"/>
    <property type="evidence" value="ECO:0007669"/>
    <property type="project" value="UniProtKB-KW"/>
</dbReference>
<dbReference type="PANTHER" id="PTHR43096:SF48">
    <property type="entry name" value="CHAPERONE PROTEIN DNAJ"/>
    <property type="match status" value="1"/>
</dbReference>
<evidence type="ECO:0000256" key="4">
    <source>
        <dbReference type="ARBA" id="ARBA00022737"/>
    </source>
</evidence>
<accession>A0A6J7HBR2</accession>
<evidence type="ECO:0000256" key="7">
    <source>
        <dbReference type="ARBA" id="ARBA00023016"/>
    </source>
</evidence>
<dbReference type="InterPro" id="IPR036869">
    <property type="entry name" value="J_dom_sf"/>
</dbReference>
<dbReference type="GO" id="GO:0042026">
    <property type="term" value="P:protein refolding"/>
    <property type="evidence" value="ECO:0007669"/>
    <property type="project" value="TreeGrafter"/>
</dbReference>
<dbReference type="InterPro" id="IPR012724">
    <property type="entry name" value="DnaJ"/>
</dbReference>
<dbReference type="GO" id="GO:0005737">
    <property type="term" value="C:cytoplasm"/>
    <property type="evidence" value="ECO:0007669"/>
    <property type="project" value="TreeGrafter"/>
</dbReference>
<proteinExistence type="inferred from homology"/>
<dbReference type="InterPro" id="IPR018253">
    <property type="entry name" value="DnaJ_domain_CS"/>
</dbReference>
<keyword evidence="4" id="KW-0677">Repeat</keyword>
<dbReference type="GO" id="GO:0051082">
    <property type="term" value="F:unfolded protein binding"/>
    <property type="evidence" value="ECO:0007669"/>
    <property type="project" value="InterPro"/>
</dbReference>
<dbReference type="InterPro" id="IPR001623">
    <property type="entry name" value="DnaJ_domain"/>
</dbReference>
<dbReference type="CDD" id="cd10719">
    <property type="entry name" value="DnaJ_zf"/>
    <property type="match status" value="1"/>
</dbReference>
<dbReference type="GO" id="GO:0008270">
    <property type="term" value="F:zinc ion binding"/>
    <property type="evidence" value="ECO:0007669"/>
    <property type="project" value="UniProtKB-KW"/>
</dbReference>
<reference evidence="12" key="1">
    <citation type="submission" date="2020-05" db="EMBL/GenBank/DDBJ databases">
        <authorList>
            <person name="Chiriac C."/>
            <person name="Salcher M."/>
            <person name="Ghai R."/>
            <person name="Kavagutti S V."/>
        </authorList>
    </citation>
    <scope>NUCLEOTIDE SEQUENCE</scope>
</reference>